<keyword evidence="4 12" id="KW-0812">Transmembrane</keyword>
<dbReference type="InterPro" id="IPR036127">
    <property type="entry name" value="CcmE-like_sf"/>
</dbReference>
<evidence type="ECO:0000313" key="15">
    <source>
        <dbReference type="Proteomes" id="UP000219621"/>
    </source>
</evidence>
<dbReference type="Gene3D" id="2.40.50.140">
    <property type="entry name" value="Nucleic acid-binding proteins"/>
    <property type="match status" value="1"/>
</dbReference>
<evidence type="ECO:0000256" key="13">
    <source>
        <dbReference type="PIRSR" id="PIRSR604329-50"/>
    </source>
</evidence>
<dbReference type="HAMAP" id="MF_01959">
    <property type="entry name" value="CcmE"/>
    <property type="match status" value="1"/>
</dbReference>
<evidence type="ECO:0000256" key="2">
    <source>
        <dbReference type="ARBA" id="ARBA00022475"/>
    </source>
</evidence>
<dbReference type="SUPFAM" id="SSF82093">
    <property type="entry name" value="Heme chaperone CcmE"/>
    <property type="match status" value="1"/>
</dbReference>
<reference evidence="14 15" key="1">
    <citation type="submission" date="2017-09" db="EMBL/GenBank/DDBJ databases">
        <authorList>
            <person name="Ehlers B."/>
            <person name="Leendertz F.H."/>
        </authorList>
    </citation>
    <scope>NUCLEOTIDE SEQUENCE [LARGE SCALE GENOMIC DNA]</scope>
    <source>
        <strain evidence="14 15">USBA 140</strain>
    </source>
</reference>
<dbReference type="EMBL" id="OCNJ01000002">
    <property type="protein sequence ID" value="SOD92662.1"/>
    <property type="molecule type" value="Genomic_DNA"/>
</dbReference>
<dbReference type="GO" id="GO:0005886">
    <property type="term" value="C:plasma membrane"/>
    <property type="evidence" value="ECO:0007669"/>
    <property type="project" value="UniProtKB-SubCell"/>
</dbReference>
<dbReference type="Pfam" id="PF03100">
    <property type="entry name" value="CcmE"/>
    <property type="match status" value="1"/>
</dbReference>
<dbReference type="GO" id="GO:0020037">
    <property type="term" value="F:heme binding"/>
    <property type="evidence" value="ECO:0007669"/>
    <property type="project" value="InterPro"/>
</dbReference>
<keyword evidence="5 12" id="KW-0479">Metal-binding</keyword>
<gene>
    <name evidence="12" type="primary">ccmE</name>
    <name evidence="12" type="synonym">cycJ</name>
    <name evidence="14" type="ORF">SAMN05421508_102547</name>
</gene>
<evidence type="ECO:0000256" key="8">
    <source>
        <dbReference type="ARBA" id="ARBA00022989"/>
    </source>
</evidence>
<dbReference type="RefSeq" id="WP_097278282.1">
    <property type="nucleotide sequence ID" value="NZ_OCNJ01000002.1"/>
</dbReference>
<dbReference type="PANTHER" id="PTHR34128">
    <property type="entry name" value="CYTOCHROME C-TYPE BIOGENESIS PROTEIN CCME HOMOLOG, MITOCHONDRIAL"/>
    <property type="match status" value="1"/>
</dbReference>
<feature type="topological domain" description="Cytoplasmic" evidence="12">
    <location>
        <begin position="1"/>
        <end position="7"/>
    </location>
</feature>
<dbReference type="AlphaFoldDB" id="A0A286GAZ1"/>
<comment type="function">
    <text evidence="11 12">Heme chaperone required for the biogenesis of c-type cytochromes. Transiently binds heme delivered by CcmC and transfers the heme to apo-cytochromes in a process facilitated by CcmF and CcmH.</text>
</comment>
<comment type="similarity">
    <text evidence="12">Belongs to the CcmE/CycJ family.</text>
</comment>
<dbReference type="NCBIfam" id="NF009727">
    <property type="entry name" value="PRK13254.1-1"/>
    <property type="match status" value="1"/>
</dbReference>
<protein>
    <recommendedName>
        <fullName evidence="12">Cytochrome c-type biogenesis protein CcmE</fullName>
    </recommendedName>
    <alternativeName>
        <fullName evidence="12">Cytochrome c maturation protein E</fullName>
    </alternativeName>
    <alternativeName>
        <fullName evidence="12">Heme chaperone CcmE</fullName>
    </alternativeName>
</protein>
<evidence type="ECO:0000256" key="11">
    <source>
        <dbReference type="ARBA" id="ARBA00056663"/>
    </source>
</evidence>
<dbReference type="NCBIfam" id="NF009731">
    <property type="entry name" value="PRK13254.1-5"/>
    <property type="match status" value="1"/>
</dbReference>
<keyword evidence="9 12" id="KW-0408">Iron</keyword>
<evidence type="ECO:0000256" key="4">
    <source>
        <dbReference type="ARBA" id="ARBA00022692"/>
    </source>
</evidence>
<dbReference type="Proteomes" id="UP000219621">
    <property type="component" value="Unassembled WGS sequence"/>
</dbReference>
<comment type="subcellular location">
    <subcellularLocation>
        <location evidence="1">Cell inner membrane</location>
    </subcellularLocation>
    <subcellularLocation>
        <location evidence="12">Cell membrane</location>
        <topology evidence="12">Single-pass type II membrane protein</topology>
    </subcellularLocation>
</comment>
<evidence type="ECO:0000313" key="14">
    <source>
        <dbReference type="EMBL" id="SOD92662.1"/>
    </source>
</evidence>
<dbReference type="InterPro" id="IPR012340">
    <property type="entry name" value="NA-bd_OB-fold"/>
</dbReference>
<evidence type="ECO:0000256" key="9">
    <source>
        <dbReference type="ARBA" id="ARBA00023004"/>
    </source>
</evidence>
<keyword evidence="10 12" id="KW-0472">Membrane</keyword>
<keyword evidence="3 12" id="KW-0349">Heme</keyword>
<feature type="topological domain" description="Extracellular" evidence="12">
    <location>
        <begin position="29"/>
        <end position="159"/>
    </location>
</feature>
<keyword evidence="6 12" id="KW-0201">Cytochrome c-type biogenesis</keyword>
<organism evidence="14 15">
    <name type="scientific">Caenispirillum bisanense</name>
    <dbReference type="NCBI Taxonomy" id="414052"/>
    <lineage>
        <taxon>Bacteria</taxon>
        <taxon>Pseudomonadati</taxon>
        <taxon>Pseudomonadota</taxon>
        <taxon>Alphaproteobacteria</taxon>
        <taxon>Rhodospirillales</taxon>
        <taxon>Novispirillaceae</taxon>
        <taxon>Caenispirillum</taxon>
    </lineage>
</organism>
<evidence type="ECO:0000256" key="7">
    <source>
        <dbReference type="ARBA" id="ARBA00022968"/>
    </source>
</evidence>
<evidence type="ECO:0000256" key="6">
    <source>
        <dbReference type="ARBA" id="ARBA00022748"/>
    </source>
</evidence>
<evidence type="ECO:0000256" key="12">
    <source>
        <dbReference type="HAMAP-Rule" id="MF_01959"/>
    </source>
</evidence>
<name>A0A286GAZ1_9PROT</name>
<sequence length="159" mass="17277">MTRKKRRLYFVGAGMLALFAGAALVLTAFQDNLVFFYSPSDLQAKQVSADQRFRLGGMVEEGTVEKQGDTVRFKVTDYAASTPVTFTGILPDLFREGQGVVAEGKIGSDGVFVASEVLAKHDENYMPPEVADALARQDPAWKEKLGRSVEGVEPAKATN</sequence>
<feature type="binding site" description="covalent" evidence="12 13">
    <location>
        <position position="121"/>
    </location>
    <ligand>
        <name>heme</name>
        <dbReference type="ChEBI" id="CHEBI:30413"/>
    </ligand>
</feature>
<evidence type="ECO:0000256" key="10">
    <source>
        <dbReference type="ARBA" id="ARBA00023136"/>
    </source>
</evidence>
<dbReference type="OrthoDB" id="9793584at2"/>
<dbReference type="FunFam" id="2.40.50.140:FF:000104">
    <property type="entry name" value="Cytochrome c-type biogenesis protein CcmE"/>
    <property type="match status" value="1"/>
</dbReference>
<dbReference type="GO" id="GO:0017004">
    <property type="term" value="P:cytochrome complex assembly"/>
    <property type="evidence" value="ECO:0007669"/>
    <property type="project" value="UniProtKB-KW"/>
</dbReference>
<dbReference type="PANTHER" id="PTHR34128:SF2">
    <property type="entry name" value="CYTOCHROME C-TYPE BIOGENESIS PROTEIN CCME HOMOLOG, MITOCHONDRIAL"/>
    <property type="match status" value="1"/>
</dbReference>
<proteinExistence type="inferred from homology"/>
<feature type="binding site" description="axial binding residue" evidence="12 13">
    <location>
        <position position="125"/>
    </location>
    <ligand>
        <name>heme</name>
        <dbReference type="ChEBI" id="CHEBI:30413"/>
    </ligand>
    <ligandPart>
        <name>Fe</name>
        <dbReference type="ChEBI" id="CHEBI:18248"/>
    </ligandPart>
</feature>
<dbReference type="NCBIfam" id="NF009729">
    <property type="entry name" value="PRK13254.1-3"/>
    <property type="match status" value="1"/>
</dbReference>
<evidence type="ECO:0000256" key="3">
    <source>
        <dbReference type="ARBA" id="ARBA00022617"/>
    </source>
</evidence>
<keyword evidence="15" id="KW-1185">Reference proteome</keyword>
<keyword evidence="8 12" id="KW-1133">Transmembrane helix</keyword>
<dbReference type="GO" id="GO:0017003">
    <property type="term" value="P:protein-heme linkage"/>
    <property type="evidence" value="ECO:0007669"/>
    <property type="project" value="UniProtKB-UniRule"/>
</dbReference>
<keyword evidence="2 12" id="KW-1003">Cell membrane</keyword>
<accession>A0A286GAZ1</accession>
<evidence type="ECO:0000256" key="1">
    <source>
        <dbReference type="ARBA" id="ARBA00004533"/>
    </source>
</evidence>
<dbReference type="GO" id="GO:0046872">
    <property type="term" value="F:metal ion binding"/>
    <property type="evidence" value="ECO:0007669"/>
    <property type="project" value="UniProtKB-KW"/>
</dbReference>
<evidence type="ECO:0000256" key="5">
    <source>
        <dbReference type="ARBA" id="ARBA00022723"/>
    </source>
</evidence>
<dbReference type="InterPro" id="IPR004329">
    <property type="entry name" value="CcmE"/>
</dbReference>
<keyword evidence="7 12" id="KW-0735">Signal-anchor</keyword>